<dbReference type="Proteomes" id="UP000284120">
    <property type="component" value="Unassembled WGS sequence"/>
</dbReference>
<organism evidence="1 2">
    <name type="scientific">Pedobacter chitinilyticus</name>
    <dbReference type="NCBI Taxonomy" id="2233776"/>
    <lineage>
        <taxon>Bacteria</taxon>
        <taxon>Pseudomonadati</taxon>
        <taxon>Bacteroidota</taxon>
        <taxon>Sphingobacteriia</taxon>
        <taxon>Sphingobacteriales</taxon>
        <taxon>Sphingobacteriaceae</taxon>
        <taxon>Pedobacter</taxon>
    </lineage>
</organism>
<evidence type="ECO:0000313" key="2">
    <source>
        <dbReference type="Proteomes" id="UP000284120"/>
    </source>
</evidence>
<dbReference type="OrthoDB" id="9984114at2"/>
<protein>
    <submittedName>
        <fullName evidence="1">Uncharacterized protein</fullName>
    </submittedName>
</protein>
<keyword evidence="2" id="KW-1185">Reference proteome</keyword>
<dbReference type="EMBL" id="SAYW01000006">
    <property type="protein sequence ID" value="RWU05040.1"/>
    <property type="molecule type" value="Genomic_DNA"/>
</dbReference>
<gene>
    <name evidence="1" type="ORF">DPV69_17920</name>
</gene>
<comment type="caution">
    <text evidence="1">The sequence shown here is derived from an EMBL/GenBank/DDBJ whole genome shotgun (WGS) entry which is preliminary data.</text>
</comment>
<dbReference type="AlphaFoldDB" id="A0A3S3R4T5"/>
<name>A0A3S3R4T5_9SPHI</name>
<sequence length="68" mass="7445">MLAQEAQNNLQTIDLPSTEVPALPNVSVTSLDHIALAEHLQINLSETDRLLHTKPVFLYPKNGISGLL</sequence>
<dbReference type="RefSeq" id="WP_113648787.1">
    <property type="nucleotide sequence ID" value="NZ_QMHN01000006.1"/>
</dbReference>
<proteinExistence type="predicted"/>
<evidence type="ECO:0000313" key="1">
    <source>
        <dbReference type="EMBL" id="RWU05040.1"/>
    </source>
</evidence>
<accession>A0A3S3R4T5</accession>
<reference evidence="1 2" key="1">
    <citation type="submission" date="2018-06" db="EMBL/GenBank/DDBJ databases">
        <title>Pedobacter endophyticus sp. nov., an endophytic bacterium isolated from a leaf of Triticum aestivum.</title>
        <authorList>
            <person name="Zhang L."/>
        </authorList>
    </citation>
    <scope>NUCLEOTIDE SEQUENCE [LARGE SCALE GENOMIC DNA]</scope>
    <source>
        <strain evidence="1 2">CM134L-2</strain>
    </source>
</reference>